<dbReference type="Proteomes" id="UP000033163">
    <property type="component" value="Chromosome I"/>
</dbReference>
<dbReference type="CDD" id="cd00833">
    <property type="entry name" value="PKS"/>
    <property type="match status" value="1"/>
</dbReference>
<dbReference type="Pfam" id="PF02801">
    <property type="entry name" value="Ketoacyl-synt_C"/>
    <property type="match status" value="1"/>
</dbReference>
<dbReference type="PROSITE" id="PS00012">
    <property type="entry name" value="PHOSPHOPANTETHEINE"/>
    <property type="match status" value="2"/>
</dbReference>
<dbReference type="PROSITE" id="PS00455">
    <property type="entry name" value="AMP_BINDING"/>
    <property type="match status" value="1"/>
</dbReference>
<dbReference type="InterPro" id="IPR000873">
    <property type="entry name" value="AMP-dep_synth/lig_dom"/>
</dbReference>
<dbReference type="InterPro" id="IPR036736">
    <property type="entry name" value="ACP-like_sf"/>
</dbReference>
<dbReference type="GO" id="GO:0031177">
    <property type="term" value="F:phosphopantetheine binding"/>
    <property type="evidence" value="ECO:0007669"/>
    <property type="project" value="InterPro"/>
</dbReference>
<sequence>MDDTSIIKKYILEQIKAQSMDSEMALRMLKELTHKEKKDSNEIAIIGISCKFSNAGNTREYWSNIVNSVGCIRDLPQVRKTDLDPLMNYAEMDAYFQAGFIEEIDKFDAAFFRISPREAMLMDPKQRLFLETVYHAIEDSGYAGRKIYGSDTGMYVGHDHSGDLKISYASLIKDSDMIAMTGTYPGILASRTSYIFNLKGPCLVVDTACSSGLVSVHLACNALKNEECSMAIAGGVNLFLLPQQTGMMSEIEAGNGQISIFDKNAKGTMWGEGISALVLKPLNRAIEDGDHIYAVIKGSAINNDGASNGITAPSAEAQGELIVRAWENAKIDPETIAYIETHGTGTILGDPIEIKGIANAFKKYTARKQFCGIGSVKPNIGHTVAASGIASLIKTVMAIKEGIIPPSINFREPNPLINFSNSPVYVSDRARAWESGAEPKRAGVSSFGFSGTNCHIVLEEAPARAVNAESPHPVEILTLSAKNKKSLQELIANYVQFLNEDGEFDLPGLCYTANTGRKHCEYRVCLKIKDKAELIREMNKLNDNPIHLPNLKKLSHAEDRELKNSARQKVEAYNKSGRTETDILNEICSLYEKGGEVDWESLYEGEKRGKISIPVYPFLKERHWVNAPRRKTAEPDEEEQEGLWQNSLEAAAAGIQLEGRDSGRYSKAEISVGQVWGAVLGMNPMSVTADFYEIGGDSIIAIEIVNTLNTIMGLSLQVPVLFEHSNIERLAAYIEGQAGTDKDTRGNSAIPRIAAAEHYEVSSSQKRIYILNQLNARSTSYNIPLFVMMEGPLDEGRLEHSFEALIQRHEVLRTSFSFVNKELVQAVDDHVHLAVEKYHADDETDLDQITSQFIRPFDLSKAPLIRAGLVEIRKNKHLLMLDVQHIIADGSSIPLLQKEIIHLYEHNPLPELNIQFKDFAKWQNDLFKTDYMNKQKKYWLDVFSGELPILNLPVDYPRDSGQGDQGERLTCNAGRELTQRLNEYSSKEKTTLFMTLLAAFNVLLFKHTGQEDIIVGSPIAGRKHKELEQMIGMFVNTLALRNRPSAHMVFKEFLAGVKENALQAYEHQDYPFEELVDHLNMDRNLSGTALFNVMFVLQVMDNPAFEVNGMHYAPYPYHNKTAKFDLALQVFPGLDELKFEFTYAAKLFKRSTIESFARRFLRVLEQVVALEHVLIGDIDVLDREELRDIRRYGQAGLPAAYNTKTIVEMFEAQAARIPDHLAVSGFDRSLTYRELNEQANQLARVLIRNGACKDRVVGIIAERSTNFAVGIMGVLKSGAAYLPIEPAYPPERKRFMLEDSGACMVLTDTAHRRSLQHGIREICLEEVAGNSGEQGNLEATASADSLAYVIYTSGSTGKPKGVMIEHRSVTNLAEALDEKIYSLHGPNLNVALLAPFVFDASVKQIFSAFLLGHHLNIVPGDVRQDVIQLAEYYKQNKIDISDGTPAYLRLLAETSLCARIGVAHFIIGGEALSIAEVKRFYTSFANHKPPYITNVYGPTECCVDATAFTIKPEETGQIQEMPIGAPIKNCSVYILDEQKRMVPRGVLGELYIGGHGVARGYCNNKALTSSRFVEDIYHPGMYMYKTGDMGKWTEDGLIHFAGRADHQVKIRGFRIELDEIRHRLLSCDGVQAAVVLVQKDQRQEPYLCAYVVCRDEQVLPGLRGYLGEYLPDYMIPRVIMPVDQIPMTANGKADTSQLPDPQEMRDHSLGYGAPRNRTEEILCTVWSEVLELRRIGIHDNFFAAGGDSIKAIQAAARMEKYNLRLEVKHLFQYQTIGEVSKKVQDRAGHAGYGAVTGEAGLVPIQSWMVEHCRDTLQHRNLSFVLYREAGFGEDNIRKVFTEIIRHHDALRMVFREQNRQMLQHNRGLDGELFDFYLIDLADSPSFSEEAQAAVNQVQASMDLEKGPLVKLALIRAGYGEHLLIVIHQMIIDHLSWRIILEDFNTAYTQLLNHEDIGLPPKTAPFLQWSNHLHEYADSIELLREQPYWDQVESIKAEPLPTDYKADEARVRDNLTLYQAFDCTETEQVMSSIRSNPHFTTESIMLTALALTIRAWTGNAAVVVNLGNHGRDMDSKDIDTYRTVGRFSILYPVALQLPESRNIDLCLEYVKEYLSGIPKQGGGYGVLKYLSSHQEGIRFRLNPELSFNYMGQFDAEFNTSTFRISPLSGGEDRSGEEIWSYKLKFISFIRMNQLNIGIEYNQQQYARETVNALLQQYMEYLKKAAEISEAIQV</sequence>
<evidence type="ECO:0000256" key="7">
    <source>
        <dbReference type="ARBA" id="ARBA00022737"/>
    </source>
</evidence>
<protein>
    <submittedName>
        <fullName evidence="12">Hybrid nonribosomal peptide synthetase/polyketide synthase</fullName>
    </submittedName>
</protein>
<dbReference type="PANTHER" id="PTHR45527">
    <property type="entry name" value="NONRIBOSOMAL PEPTIDE SYNTHETASE"/>
    <property type="match status" value="1"/>
</dbReference>
<dbReference type="EMBL" id="LN831776">
    <property type="protein sequence ID" value="CQR58208.1"/>
    <property type="molecule type" value="Genomic_DNA"/>
</dbReference>
<dbReference type="Gene3D" id="1.10.1240.100">
    <property type="match status" value="1"/>
</dbReference>
<evidence type="ECO:0000256" key="2">
    <source>
        <dbReference type="ARBA" id="ARBA00006432"/>
    </source>
</evidence>
<keyword evidence="9" id="KW-0511">Multifunctional enzyme</keyword>
<dbReference type="GO" id="GO:0004315">
    <property type="term" value="F:3-oxoacyl-[acyl-carrier-protein] synthase activity"/>
    <property type="evidence" value="ECO:0007669"/>
    <property type="project" value="InterPro"/>
</dbReference>
<dbReference type="InterPro" id="IPR023213">
    <property type="entry name" value="CAT-like_dom_sf"/>
</dbReference>
<dbReference type="SMART" id="SM00825">
    <property type="entry name" value="PKS_KS"/>
    <property type="match status" value="1"/>
</dbReference>
<comment type="similarity">
    <text evidence="2">Belongs to the ATP-dependent AMP-binding enzyme family.</text>
</comment>
<dbReference type="Gene3D" id="1.10.1200.10">
    <property type="entry name" value="ACP-like"/>
    <property type="match status" value="2"/>
</dbReference>
<evidence type="ECO:0000256" key="8">
    <source>
        <dbReference type="ARBA" id="ARBA00023194"/>
    </source>
</evidence>
<dbReference type="SUPFAM" id="SSF47336">
    <property type="entry name" value="ACP-like"/>
    <property type="match status" value="2"/>
</dbReference>
<dbReference type="InterPro" id="IPR006162">
    <property type="entry name" value="Ppantetheine_attach_site"/>
</dbReference>
<keyword evidence="7" id="KW-0677">Repeat</keyword>
<dbReference type="Gene3D" id="3.30.300.30">
    <property type="match status" value="1"/>
</dbReference>
<dbReference type="PATRIC" id="fig|1073571.4.peg.6251"/>
<keyword evidence="3" id="KW-0596">Phosphopantetheine</keyword>
<proteinExistence type="inferred from homology"/>
<dbReference type="InterPro" id="IPR014031">
    <property type="entry name" value="Ketoacyl_synth_C"/>
</dbReference>
<dbReference type="InterPro" id="IPR020806">
    <property type="entry name" value="PKS_PP-bd"/>
</dbReference>
<evidence type="ECO:0000256" key="3">
    <source>
        <dbReference type="ARBA" id="ARBA00022450"/>
    </source>
</evidence>
<dbReference type="PROSITE" id="PS52004">
    <property type="entry name" value="KS3_2"/>
    <property type="match status" value="1"/>
</dbReference>
<dbReference type="Pfam" id="PF00109">
    <property type="entry name" value="ketoacyl-synt"/>
    <property type="match status" value="1"/>
</dbReference>
<dbReference type="InterPro" id="IPR020841">
    <property type="entry name" value="PKS_Beta-ketoAc_synthase_dom"/>
</dbReference>
<feature type="domain" description="Carrier" evidence="10">
    <location>
        <begin position="1713"/>
        <end position="1787"/>
    </location>
</feature>
<dbReference type="PROSITE" id="PS00606">
    <property type="entry name" value="KS3_1"/>
    <property type="match status" value="1"/>
</dbReference>
<dbReference type="Pfam" id="PF00550">
    <property type="entry name" value="PP-binding"/>
    <property type="match status" value="2"/>
</dbReference>
<dbReference type="InterPro" id="IPR010071">
    <property type="entry name" value="AA_adenyl_dom"/>
</dbReference>
<dbReference type="CDD" id="cd19531">
    <property type="entry name" value="LCL_NRPS-like"/>
    <property type="match status" value="1"/>
</dbReference>
<evidence type="ECO:0000256" key="9">
    <source>
        <dbReference type="ARBA" id="ARBA00023268"/>
    </source>
</evidence>
<feature type="domain" description="Ketosynthase family 3 (KS3)" evidence="11">
    <location>
        <begin position="40"/>
        <end position="460"/>
    </location>
</feature>
<dbReference type="PROSITE" id="PS50075">
    <property type="entry name" value="CARRIER"/>
    <property type="match status" value="2"/>
</dbReference>
<keyword evidence="6" id="KW-0808">Transferase</keyword>
<dbReference type="Gene3D" id="3.30.559.30">
    <property type="entry name" value="Nonribosomal peptide synthetase, condensation domain"/>
    <property type="match status" value="2"/>
</dbReference>
<name>A0A0E3WJ57_9BACL</name>
<dbReference type="RefSeq" id="WP_020429585.1">
    <property type="nucleotide sequence ID" value="NZ_AGBD01000885.1"/>
</dbReference>
<evidence type="ECO:0000259" key="11">
    <source>
        <dbReference type="PROSITE" id="PS52004"/>
    </source>
</evidence>
<dbReference type="InterPro" id="IPR025110">
    <property type="entry name" value="AMP-bd_C"/>
</dbReference>
<reference evidence="13" key="1">
    <citation type="submission" date="2015-03" db="EMBL/GenBank/DDBJ databases">
        <authorList>
            <person name="Wibberg D."/>
        </authorList>
    </citation>
    <scope>NUCLEOTIDE SEQUENCE [LARGE SCALE GENOMIC DNA]</scope>
</reference>
<dbReference type="CDD" id="cd19534">
    <property type="entry name" value="E_NRPS"/>
    <property type="match status" value="1"/>
</dbReference>
<dbReference type="Gene3D" id="3.40.47.10">
    <property type="match status" value="1"/>
</dbReference>
<dbReference type="Pfam" id="PF22621">
    <property type="entry name" value="CurL-like_PKS_C"/>
    <property type="match status" value="1"/>
</dbReference>
<dbReference type="SMART" id="SM01294">
    <property type="entry name" value="PKS_PP_betabranch"/>
    <property type="match status" value="1"/>
</dbReference>
<accession>A0A0E3WJ57</accession>
<dbReference type="GO" id="GO:0043041">
    <property type="term" value="P:amino acid activation for nonribosomal peptide biosynthetic process"/>
    <property type="evidence" value="ECO:0007669"/>
    <property type="project" value="TreeGrafter"/>
</dbReference>
<dbReference type="Gene3D" id="3.40.50.980">
    <property type="match status" value="2"/>
</dbReference>
<dbReference type="GO" id="GO:0044550">
    <property type="term" value="P:secondary metabolite biosynthetic process"/>
    <property type="evidence" value="ECO:0007669"/>
    <property type="project" value="TreeGrafter"/>
</dbReference>
<evidence type="ECO:0000259" key="10">
    <source>
        <dbReference type="PROSITE" id="PS50075"/>
    </source>
</evidence>
<evidence type="ECO:0000256" key="4">
    <source>
        <dbReference type="ARBA" id="ARBA00022553"/>
    </source>
</evidence>
<dbReference type="Pfam" id="PF00668">
    <property type="entry name" value="Condensation"/>
    <property type="match status" value="2"/>
</dbReference>
<dbReference type="FunFam" id="1.10.1200.10:FF:000005">
    <property type="entry name" value="Nonribosomal peptide synthetase 1"/>
    <property type="match status" value="1"/>
</dbReference>
<dbReference type="FunFam" id="3.40.50.980:FF:000001">
    <property type="entry name" value="Non-ribosomal peptide synthetase"/>
    <property type="match status" value="1"/>
</dbReference>
<dbReference type="InterPro" id="IPR010060">
    <property type="entry name" value="NRPS_synth"/>
</dbReference>
<feature type="domain" description="Carrier" evidence="10">
    <location>
        <begin position="663"/>
        <end position="738"/>
    </location>
</feature>
<dbReference type="InterPro" id="IPR018201">
    <property type="entry name" value="Ketoacyl_synth_AS"/>
</dbReference>
<dbReference type="GO" id="GO:0016874">
    <property type="term" value="F:ligase activity"/>
    <property type="evidence" value="ECO:0007669"/>
    <property type="project" value="UniProtKB-KW"/>
</dbReference>
<dbReference type="InterPro" id="IPR045851">
    <property type="entry name" value="AMP-bd_C_sf"/>
</dbReference>
<dbReference type="InterPro" id="IPR016039">
    <property type="entry name" value="Thiolase-like"/>
</dbReference>
<dbReference type="SUPFAM" id="SSF52777">
    <property type="entry name" value="CoA-dependent acyltransferases"/>
    <property type="match status" value="4"/>
</dbReference>
<dbReference type="Gene3D" id="2.30.38.10">
    <property type="entry name" value="Luciferase, Domain 3"/>
    <property type="match status" value="1"/>
</dbReference>
<dbReference type="InterPro" id="IPR020845">
    <property type="entry name" value="AMP-binding_CS"/>
</dbReference>
<evidence type="ECO:0000313" key="12">
    <source>
        <dbReference type="EMBL" id="CQR58208.1"/>
    </source>
</evidence>
<dbReference type="SMART" id="SM00823">
    <property type="entry name" value="PKS_PP"/>
    <property type="match status" value="2"/>
</dbReference>
<keyword evidence="8" id="KW-0045">Antibiotic biosynthesis</keyword>
<gene>
    <name evidence="12" type="ORF">PRIO_5821</name>
</gene>
<dbReference type="SUPFAM" id="SSF53901">
    <property type="entry name" value="Thiolase-like"/>
    <property type="match status" value="1"/>
</dbReference>
<evidence type="ECO:0000256" key="1">
    <source>
        <dbReference type="ARBA" id="ARBA00001957"/>
    </source>
</evidence>
<dbReference type="InterPro" id="IPR001242">
    <property type="entry name" value="Condensation_dom"/>
</dbReference>
<dbReference type="InterPro" id="IPR009081">
    <property type="entry name" value="PP-bd_ACP"/>
</dbReference>
<dbReference type="GO" id="GO:0006633">
    <property type="term" value="P:fatty acid biosynthetic process"/>
    <property type="evidence" value="ECO:0007669"/>
    <property type="project" value="InterPro"/>
</dbReference>
<evidence type="ECO:0000313" key="13">
    <source>
        <dbReference type="Proteomes" id="UP000033163"/>
    </source>
</evidence>
<dbReference type="HOGENOM" id="CLU_000022_70_2_9"/>
<dbReference type="KEGG" id="pri:PRIO_5821"/>
<dbReference type="SUPFAM" id="SSF56801">
    <property type="entry name" value="Acetyl-CoA synthetase-like"/>
    <property type="match status" value="1"/>
</dbReference>
<dbReference type="NCBIfam" id="TIGR01733">
    <property type="entry name" value="AA-adenyl-dom"/>
    <property type="match status" value="1"/>
</dbReference>
<keyword evidence="4" id="KW-0597">Phosphoprotein</keyword>
<dbReference type="Pfam" id="PF00501">
    <property type="entry name" value="AMP-binding"/>
    <property type="match status" value="1"/>
</dbReference>
<evidence type="ECO:0000256" key="5">
    <source>
        <dbReference type="ARBA" id="ARBA00022598"/>
    </source>
</evidence>
<dbReference type="Pfam" id="PF13193">
    <property type="entry name" value="AMP-binding_C"/>
    <property type="match status" value="1"/>
</dbReference>
<dbReference type="GO" id="GO:0005737">
    <property type="term" value="C:cytoplasm"/>
    <property type="evidence" value="ECO:0007669"/>
    <property type="project" value="TreeGrafter"/>
</dbReference>
<keyword evidence="5" id="KW-0436">Ligase</keyword>
<dbReference type="GO" id="GO:0017000">
    <property type="term" value="P:antibiotic biosynthetic process"/>
    <property type="evidence" value="ECO:0007669"/>
    <property type="project" value="UniProtKB-KW"/>
</dbReference>
<comment type="cofactor">
    <cofactor evidence="1">
        <name>pantetheine 4'-phosphate</name>
        <dbReference type="ChEBI" id="CHEBI:47942"/>
    </cofactor>
</comment>
<dbReference type="NCBIfam" id="TIGR01720">
    <property type="entry name" value="NRPS-para261"/>
    <property type="match status" value="1"/>
</dbReference>
<evidence type="ECO:0000256" key="6">
    <source>
        <dbReference type="ARBA" id="ARBA00022679"/>
    </source>
</evidence>
<dbReference type="Gene3D" id="3.30.559.10">
    <property type="entry name" value="Chloramphenicol acetyltransferase-like domain"/>
    <property type="match status" value="2"/>
</dbReference>
<dbReference type="FunFam" id="3.30.559.30:FF:000001">
    <property type="entry name" value="Non-ribosomal peptide synthetase"/>
    <property type="match status" value="1"/>
</dbReference>
<dbReference type="InterPro" id="IPR014030">
    <property type="entry name" value="Ketoacyl_synth_N"/>
</dbReference>
<dbReference type="PANTHER" id="PTHR45527:SF1">
    <property type="entry name" value="FATTY ACID SYNTHASE"/>
    <property type="match status" value="1"/>
</dbReference>
<organism evidence="12 13">
    <name type="scientific">Paenibacillus riograndensis SBR5</name>
    <dbReference type="NCBI Taxonomy" id="1073571"/>
    <lineage>
        <taxon>Bacteria</taxon>
        <taxon>Bacillati</taxon>
        <taxon>Bacillota</taxon>
        <taxon>Bacilli</taxon>
        <taxon>Bacillales</taxon>
        <taxon>Paenibacillaceae</taxon>
        <taxon>Paenibacillus</taxon>
        <taxon>Paenibacillus sonchi group</taxon>
    </lineage>
</organism>